<dbReference type="InterPro" id="IPR028082">
    <property type="entry name" value="Peripla_BP_I"/>
</dbReference>
<dbReference type="CDD" id="cd06325">
    <property type="entry name" value="PBP1_ABC_unchar_transporter"/>
    <property type="match status" value="1"/>
</dbReference>
<comment type="caution">
    <text evidence="1">The sequence shown here is derived from an EMBL/GenBank/DDBJ whole genome shotgun (WGS) entry which is preliminary data.</text>
</comment>
<dbReference type="EMBL" id="JAQNCK010000028">
    <property type="protein sequence ID" value="MDC0828902.1"/>
    <property type="molecule type" value="Genomic_DNA"/>
</dbReference>
<reference evidence="1" key="1">
    <citation type="submission" date="2023-01" db="EMBL/GenBank/DDBJ databases">
        <title>Human gut microbiome strain richness.</title>
        <authorList>
            <person name="Chen-Liaw A."/>
        </authorList>
    </citation>
    <scope>NUCLEOTIDE SEQUENCE</scope>
    <source>
        <strain evidence="1">D55st1_G4_D55t1_190419</strain>
    </source>
</reference>
<dbReference type="Gene3D" id="3.40.50.2300">
    <property type="match status" value="2"/>
</dbReference>
<dbReference type="Proteomes" id="UP001220658">
    <property type="component" value="Unassembled WGS sequence"/>
</dbReference>
<dbReference type="SUPFAM" id="SSF53822">
    <property type="entry name" value="Periplasmic binding protein-like I"/>
    <property type="match status" value="1"/>
</dbReference>
<dbReference type="AlphaFoldDB" id="A0AAW6FUJ8"/>
<proteinExistence type="predicted"/>
<sequence>MDKDDWKLTEARIKKQVERKKENIIMKTITKISTILLSTTLLFGCASNTDDSIPVVGVAQIVSHTSLNTIRDSFSAQMEELGYIDGENIEINYADASNQQSNLNSIITQFEDDESDVIVAIATPTAQAAANAAETIPVVFSAVSDPVGSKLVSDPEHPDLNITGTSDEVQVDQILDLALQIDPSIKTIGFLYNAAETNSVSNLEKAKEYCEANNLELIEGTGKDMTELQSSAVSLCEKVDILFAPNDNTVASGMQSLSQIALDAKIPFYTGADSMVQDGGFATVGIDYEELGKETANMVDQILNGTPVSDIPVKVFKDNLNIYINQNTLDTLGIQLSDDIKNNDRLIMVE</sequence>
<name>A0AAW6FUJ8_9FIRM</name>
<protein>
    <submittedName>
        <fullName evidence="1">ABC transporter substrate-binding protein</fullName>
    </submittedName>
</protein>
<dbReference type="Pfam" id="PF04392">
    <property type="entry name" value="ABC_sub_bind"/>
    <property type="match status" value="1"/>
</dbReference>
<evidence type="ECO:0000313" key="2">
    <source>
        <dbReference type="Proteomes" id="UP001220658"/>
    </source>
</evidence>
<gene>
    <name evidence="1" type="ORF">POG00_09290</name>
</gene>
<dbReference type="PANTHER" id="PTHR35271">
    <property type="entry name" value="ABC TRANSPORTER, SUBSTRATE-BINDING LIPOPROTEIN-RELATED"/>
    <property type="match status" value="1"/>
</dbReference>
<evidence type="ECO:0000313" key="1">
    <source>
        <dbReference type="EMBL" id="MDC0828902.1"/>
    </source>
</evidence>
<organism evidence="1 2">
    <name type="scientific">Faecalitalea cylindroides</name>
    <dbReference type="NCBI Taxonomy" id="39483"/>
    <lineage>
        <taxon>Bacteria</taxon>
        <taxon>Bacillati</taxon>
        <taxon>Bacillota</taxon>
        <taxon>Erysipelotrichia</taxon>
        <taxon>Erysipelotrichales</taxon>
        <taxon>Erysipelotrichaceae</taxon>
        <taxon>Faecalitalea</taxon>
    </lineage>
</organism>
<dbReference type="InterPro" id="IPR007487">
    <property type="entry name" value="ABC_transpt-TYRBP-like"/>
</dbReference>
<accession>A0AAW6FUJ8</accession>
<dbReference type="PANTHER" id="PTHR35271:SF1">
    <property type="entry name" value="ABC TRANSPORTER, SUBSTRATE-BINDING LIPOPROTEIN"/>
    <property type="match status" value="1"/>
</dbReference>